<accession>A0ABV6NNJ5</accession>
<sequence>MIIKALEEQNTSAHRLKLFEELRKVEIENQQNMQKKKEHSFAKLIA</sequence>
<organism evidence="1 2">
    <name type="scientific">Halalkalibacter alkalisediminis</name>
    <dbReference type="NCBI Taxonomy" id="935616"/>
    <lineage>
        <taxon>Bacteria</taxon>
        <taxon>Bacillati</taxon>
        <taxon>Bacillota</taxon>
        <taxon>Bacilli</taxon>
        <taxon>Bacillales</taxon>
        <taxon>Bacillaceae</taxon>
        <taxon>Halalkalibacter</taxon>
    </lineage>
</organism>
<protein>
    <submittedName>
        <fullName evidence="1">Uncharacterized protein</fullName>
    </submittedName>
</protein>
<comment type="caution">
    <text evidence="1">The sequence shown here is derived from an EMBL/GenBank/DDBJ whole genome shotgun (WGS) entry which is preliminary data.</text>
</comment>
<reference evidence="1 2" key="1">
    <citation type="submission" date="2024-09" db="EMBL/GenBank/DDBJ databases">
        <authorList>
            <person name="Sun Q."/>
            <person name="Mori K."/>
        </authorList>
    </citation>
    <scope>NUCLEOTIDE SEQUENCE [LARGE SCALE GENOMIC DNA]</scope>
    <source>
        <strain evidence="1 2">NCAIM B.02301</strain>
    </source>
</reference>
<gene>
    <name evidence="1" type="ORF">ACFFH4_26130</name>
</gene>
<evidence type="ECO:0000313" key="2">
    <source>
        <dbReference type="Proteomes" id="UP001589833"/>
    </source>
</evidence>
<evidence type="ECO:0000313" key="1">
    <source>
        <dbReference type="EMBL" id="MFC0562321.1"/>
    </source>
</evidence>
<keyword evidence="2" id="KW-1185">Reference proteome</keyword>
<dbReference type="EMBL" id="JBHLTR010000122">
    <property type="protein sequence ID" value="MFC0562321.1"/>
    <property type="molecule type" value="Genomic_DNA"/>
</dbReference>
<proteinExistence type="predicted"/>
<name>A0ABV6NNJ5_9BACI</name>
<dbReference type="Proteomes" id="UP001589833">
    <property type="component" value="Unassembled WGS sequence"/>
</dbReference>